<dbReference type="Proteomes" id="UP000310708">
    <property type="component" value="Unassembled WGS sequence"/>
</dbReference>
<name>A0A4T0M3Q0_9BASI</name>
<keyword evidence="3" id="KW-0963">Cytoplasm</keyword>
<evidence type="ECO:0000256" key="1">
    <source>
        <dbReference type="ARBA" id="ARBA00004496"/>
    </source>
</evidence>
<comment type="caution">
    <text evidence="7">The sequence shown here is derived from an EMBL/GenBank/DDBJ whole genome shotgun (WGS) entry which is preliminary data.</text>
</comment>
<dbReference type="GO" id="GO:0005094">
    <property type="term" value="F:Rho GDP-dissociation inhibitor activity"/>
    <property type="evidence" value="ECO:0007669"/>
    <property type="project" value="InterPro"/>
</dbReference>
<dbReference type="FunFam" id="2.70.50.30:FF:000001">
    <property type="entry name" value="Rho GDP-dissociation inhibitor 1"/>
    <property type="match status" value="1"/>
</dbReference>
<evidence type="ECO:0000256" key="6">
    <source>
        <dbReference type="SAM" id="MobiDB-lite"/>
    </source>
</evidence>
<dbReference type="EMBL" id="SPRX01000004">
    <property type="protein sequence ID" value="TIC69206.1"/>
    <property type="molecule type" value="Genomic_DNA"/>
</dbReference>
<comment type="similarity">
    <text evidence="2">Belongs to the Rho GDI family.</text>
</comment>
<dbReference type="InterPro" id="IPR000406">
    <property type="entry name" value="Rho_GDI"/>
</dbReference>
<evidence type="ECO:0000256" key="4">
    <source>
        <dbReference type="ARBA" id="ARBA00054143"/>
    </source>
</evidence>
<dbReference type="AlphaFoldDB" id="A0A4T0M3Q0"/>
<dbReference type="SUPFAM" id="SSF81296">
    <property type="entry name" value="E set domains"/>
    <property type="match status" value="1"/>
</dbReference>
<comment type="function">
    <text evidence="4">Regulates the GDP/GTP exchange reaction of the Rho proteins by inhibiting the dissociation of GDP from them, and the subsequent binding of GTP to them.</text>
</comment>
<dbReference type="InterPro" id="IPR014756">
    <property type="entry name" value="Ig_E-set"/>
</dbReference>
<organism evidence="7 8">
    <name type="scientific">Wallemia mellicola</name>
    <dbReference type="NCBI Taxonomy" id="1708541"/>
    <lineage>
        <taxon>Eukaryota</taxon>
        <taxon>Fungi</taxon>
        <taxon>Dikarya</taxon>
        <taxon>Basidiomycota</taxon>
        <taxon>Wallemiomycotina</taxon>
        <taxon>Wallemiomycetes</taxon>
        <taxon>Wallemiales</taxon>
        <taxon>Wallemiaceae</taxon>
        <taxon>Wallemia</taxon>
    </lineage>
</organism>
<comment type="subcellular location">
    <subcellularLocation>
        <location evidence="1">Cytoplasm</location>
    </subcellularLocation>
</comment>
<sequence length="227" mass="25266">MTDKIDDTELETSTTPGYNPGEKKSVDEYAKLDQHDESLNKWKASLGITGDASAPADKPKVEFLTLSLEAPTLNNPIKFNLSDFIPNQSAESKQHLKSNPVNIKENSDYNVKLDFKVNHDVISGLKYVQVVKRSGITVDKLQEMIGSYGPKAEVYEKRFPTEESPSGMLARSGQYQVRSRITDDDGHLYLDFEWSFKITKECSADSPTAPAMATIMATTKNLIVVKV</sequence>
<evidence type="ECO:0000256" key="3">
    <source>
        <dbReference type="ARBA" id="ARBA00022490"/>
    </source>
</evidence>
<dbReference type="PANTHER" id="PTHR10980">
    <property type="entry name" value="RHO GDP-DISSOCIATION INHIBITOR"/>
    <property type="match status" value="1"/>
</dbReference>
<feature type="region of interest" description="Disordered" evidence="6">
    <location>
        <begin position="1"/>
        <end position="26"/>
    </location>
</feature>
<dbReference type="GO" id="GO:0016020">
    <property type="term" value="C:membrane"/>
    <property type="evidence" value="ECO:0007669"/>
    <property type="project" value="TreeGrafter"/>
</dbReference>
<evidence type="ECO:0000256" key="2">
    <source>
        <dbReference type="ARBA" id="ARBA00009758"/>
    </source>
</evidence>
<dbReference type="Pfam" id="PF02115">
    <property type="entry name" value="Rho_GDI"/>
    <property type="match status" value="1"/>
</dbReference>
<dbReference type="PRINTS" id="PR00492">
    <property type="entry name" value="RHOGDI"/>
</dbReference>
<dbReference type="PANTHER" id="PTHR10980:SF3">
    <property type="entry name" value="LD16419P"/>
    <property type="match status" value="1"/>
</dbReference>
<proteinExistence type="inferred from homology"/>
<evidence type="ECO:0000256" key="5">
    <source>
        <dbReference type="ARBA" id="ARBA00071407"/>
    </source>
</evidence>
<accession>A0A4T0M3Q0</accession>
<evidence type="ECO:0000313" key="8">
    <source>
        <dbReference type="Proteomes" id="UP000310708"/>
    </source>
</evidence>
<reference evidence="7 8" key="1">
    <citation type="submission" date="2019-03" db="EMBL/GenBank/DDBJ databases">
        <title>Sequencing 25 genomes of Wallemia mellicola.</title>
        <authorList>
            <person name="Gostincar C."/>
        </authorList>
    </citation>
    <scope>NUCLEOTIDE SEQUENCE [LARGE SCALE GENOMIC DNA]</scope>
    <source>
        <strain evidence="7 8">EXF-757</strain>
    </source>
</reference>
<dbReference type="InterPro" id="IPR024792">
    <property type="entry name" value="RhoGDI_dom_sf"/>
</dbReference>
<protein>
    <recommendedName>
        <fullName evidence="5">Rho GDP-dissociation inhibitor</fullName>
    </recommendedName>
</protein>
<dbReference type="GO" id="GO:0007266">
    <property type="term" value="P:Rho protein signal transduction"/>
    <property type="evidence" value="ECO:0007669"/>
    <property type="project" value="InterPro"/>
</dbReference>
<evidence type="ECO:0000313" key="7">
    <source>
        <dbReference type="EMBL" id="TIC69206.1"/>
    </source>
</evidence>
<dbReference type="GO" id="GO:0005829">
    <property type="term" value="C:cytosol"/>
    <property type="evidence" value="ECO:0007669"/>
    <property type="project" value="TreeGrafter"/>
</dbReference>
<gene>
    <name evidence="7" type="ORF">E3Q01_00584</name>
</gene>
<dbReference type="Gene3D" id="2.70.50.30">
    <property type="entry name" value="Coagulation Factor XIII, subunit A, domain 1"/>
    <property type="match status" value="1"/>
</dbReference>